<evidence type="ECO:0000313" key="2">
    <source>
        <dbReference type="Proteomes" id="UP000249185"/>
    </source>
</evidence>
<proteinExistence type="predicted"/>
<sequence length="60" mass="6740">MYRQLASMPPVEGYEGPLGTDAARLAREFEGQAREALELADVFDRARSFSVELRPEPDAR</sequence>
<name>A0A2W5N6R2_RHOSU</name>
<organism evidence="1 2">
    <name type="scientific">Rhodovulum sulfidophilum</name>
    <name type="common">Rhodobacter sulfidophilus</name>
    <dbReference type="NCBI Taxonomy" id="35806"/>
    <lineage>
        <taxon>Bacteria</taxon>
        <taxon>Pseudomonadati</taxon>
        <taxon>Pseudomonadota</taxon>
        <taxon>Alphaproteobacteria</taxon>
        <taxon>Rhodobacterales</taxon>
        <taxon>Paracoccaceae</taxon>
        <taxon>Rhodovulum</taxon>
    </lineage>
</organism>
<gene>
    <name evidence="1" type="ORF">DI556_13295</name>
</gene>
<protein>
    <submittedName>
        <fullName evidence="1">Uncharacterized protein</fullName>
    </submittedName>
</protein>
<comment type="caution">
    <text evidence="1">The sequence shown here is derived from an EMBL/GenBank/DDBJ whole genome shotgun (WGS) entry which is preliminary data.</text>
</comment>
<dbReference type="AlphaFoldDB" id="A0A2W5N6R2"/>
<dbReference type="EMBL" id="QFPW01000010">
    <property type="protein sequence ID" value="PZQ48784.1"/>
    <property type="molecule type" value="Genomic_DNA"/>
</dbReference>
<reference evidence="1 2" key="1">
    <citation type="submission" date="2017-08" db="EMBL/GenBank/DDBJ databases">
        <title>Infants hospitalized years apart are colonized by the same room-sourced microbial strains.</title>
        <authorList>
            <person name="Brooks B."/>
            <person name="Olm M.R."/>
            <person name="Firek B.A."/>
            <person name="Baker R."/>
            <person name="Thomas B.C."/>
            <person name="Morowitz M.J."/>
            <person name="Banfield J.F."/>
        </authorList>
    </citation>
    <scope>NUCLEOTIDE SEQUENCE [LARGE SCALE GENOMIC DNA]</scope>
    <source>
        <strain evidence="1">S2_005_002_R2_34</strain>
    </source>
</reference>
<accession>A0A2W5N6R2</accession>
<evidence type="ECO:0000313" key="1">
    <source>
        <dbReference type="EMBL" id="PZQ48784.1"/>
    </source>
</evidence>
<dbReference type="Proteomes" id="UP000249185">
    <property type="component" value="Unassembled WGS sequence"/>
</dbReference>